<dbReference type="Pfam" id="PF12969">
    <property type="entry name" value="DUF3857"/>
    <property type="match status" value="1"/>
</dbReference>
<evidence type="ECO:0000259" key="1">
    <source>
        <dbReference type="Pfam" id="PF01841"/>
    </source>
</evidence>
<reference evidence="4" key="1">
    <citation type="submission" date="2017-02" db="EMBL/GenBank/DDBJ databases">
        <authorList>
            <person name="Varghese N."/>
            <person name="Submissions S."/>
        </authorList>
    </citation>
    <scope>NUCLEOTIDE SEQUENCE [LARGE SCALE GENOMIC DNA]</scope>
    <source>
        <strain evidence="4">DSM 24967</strain>
    </source>
</reference>
<dbReference type="InterPro" id="IPR002931">
    <property type="entry name" value="Transglutaminase-like"/>
</dbReference>
<dbReference type="InterPro" id="IPR024618">
    <property type="entry name" value="DUF3857"/>
</dbReference>
<name>A0A1T5C4L9_9BACT</name>
<evidence type="ECO:0000259" key="2">
    <source>
        <dbReference type="Pfam" id="PF12969"/>
    </source>
</evidence>
<organism evidence="3 4">
    <name type="scientific">Parabacteroides chartae</name>
    <dbReference type="NCBI Taxonomy" id="1037355"/>
    <lineage>
        <taxon>Bacteria</taxon>
        <taxon>Pseudomonadati</taxon>
        <taxon>Bacteroidota</taxon>
        <taxon>Bacteroidia</taxon>
        <taxon>Bacteroidales</taxon>
        <taxon>Tannerellaceae</taxon>
        <taxon>Parabacteroides</taxon>
    </lineage>
</organism>
<dbReference type="EMBL" id="FUYQ01000010">
    <property type="protein sequence ID" value="SKB54458.1"/>
    <property type="molecule type" value="Genomic_DNA"/>
</dbReference>
<evidence type="ECO:0000313" key="3">
    <source>
        <dbReference type="EMBL" id="SKB54458.1"/>
    </source>
</evidence>
<dbReference type="RefSeq" id="WP_079683236.1">
    <property type="nucleotide sequence ID" value="NZ_FUYQ01000010.1"/>
</dbReference>
<sequence>MKYHYIILALFLSTYVSYGQDWLVQKKIVEKQKVYASHNCVTLADSTNVTVQPNGSGSFSIYKTILIQNREGALKNRVIIYDYDPLTAFASFSYATIYRANGDIINLDVTQAKDYIAPARAIYWGARQIMLEVGRLYPGDVVEYKIEKKGFTYALLTSLDENDERFIPPMRGHFYDIVPFWNDEPTVKKVYRVSIPAEKDMQFEFYQGECSSSVRMEGDRKIYSFKKENIMPFPKEPNMVDLFDVAPKLMMSSTPKWEDKSLWFNKTNEDYGSFEALPEAQKKVNEIIKGKKTEMDKIAALTHWVADNIRYSGISMGKGEGYTLHNTKMNFTDRCGVCKDIAGTLISFLRMAGFEAYPAMTMAGSRVEQIPADHFNHCVAVVKLSNGTYMPLDPTWVPFLRELWSSAEQQQNYLPGVPEGSDLKITPVSPPENHYFRINSQTSLLTNGTLKGKFTVTAEGQSDGMVRRIFTRGFQSEWYNALERELLNVSPQAKLVNVDYGKDPRDYQSGPIKITYTFEIPNYALMGEDVIVFKPLTMNNLYNSVKTFLRINTEISERSYAFKDACSRLVELDEQIKIPKGYRLIPIKNMQSTQTSPVADFNGSISFENNQIKIQQKLALKKRVYEAGDWDSFRKAVNEHKSFGESLIIKKL</sequence>
<evidence type="ECO:0000313" key="4">
    <source>
        <dbReference type="Proteomes" id="UP000190852"/>
    </source>
</evidence>
<dbReference type="Gene3D" id="3.10.620.30">
    <property type="match status" value="1"/>
</dbReference>
<accession>A0A1T5C4L9</accession>
<dbReference type="Gene3D" id="2.60.120.1130">
    <property type="match status" value="1"/>
</dbReference>
<dbReference type="InterPro" id="IPR038765">
    <property type="entry name" value="Papain-like_cys_pep_sf"/>
</dbReference>
<dbReference type="Proteomes" id="UP000190852">
    <property type="component" value="Unassembled WGS sequence"/>
</dbReference>
<feature type="domain" description="Transglutaminase-like" evidence="1">
    <location>
        <begin position="284"/>
        <end position="394"/>
    </location>
</feature>
<keyword evidence="4" id="KW-1185">Reference proteome</keyword>
<dbReference type="Pfam" id="PF01841">
    <property type="entry name" value="Transglut_core"/>
    <property type="match status" value="1"/>
</dbReference>
<dbReference type="Gene3D" id="2.60.40.3140">
    <property type="match status" value="1"/>
</dbReference>
<dbReference type="AlphaFoldDB" id="A0A1T5C4L9"/>
<proteinExistence type="predicted"/>
<dbReference type="SUPFAM" id="SSF54001">
    <property type="entry name" value="Cysteine proteinases"/>
    <property type="match status" value="1"/>
</dbReference>
<feature type="domain" description="DUF3857" evidence="2">
    <location>
        <begin position="53"/>
        <end position="233"/>
    </location>
</feature>
<gene>
    <name evidence="3" type="ORF">SAMN05660349_01685</name>
</gene>
<protein>
    <submittedName>
        <fullName evidence="3">Transglutaminase-like superfamily protein</fullName>
    </submittedName>
</protein>